<evidence type="ECO:0000313" key="2">
    <source>
        <dbReference type="Proteomes" id="UP000053593"/>
    </source>
</evidence>
<name>A0A0D0CES4_9AGAR</name>
<proteinExistence type="predicted"/>
<dbReference type="HOGENOM" id="CLU_033350_0_0_1"/>
<dbReference type="AlphaFoldDB" id="A0A0D0CES4"/>
<protein>
    <submittedName>
        <fullName evidence="1">Uncharacterized protein</fullName>
    </submittedName>
</protein>
<dbReference type="EMBL" id="KN834772">
    <property type="protein sequence ID" value="KIK61064.1"/>
    <property type="molecule type" value="Genomic_DNA"/>
</dbReference>
<keyword evidence="2" id="KW-1185">Reference proteome</keyword>
<dbReference type="OrthoDB" id="3027601at2759"/>
<accession>A0A0D0CES4</accession>
<evidence type="ECO:0000313" key="1">
    <source>
        <dbReference type="EMBL" id="KIK61064.1"/>
    </source>
</evidence>
<organism evidence="1 2">
    <name type="scientific">Collybiopsis luxurians FD-317 M1</name>
    <dbReference type="NCBI Taxonomy" id="944289"/>
    <lineage>
        <taxon>Eukaryota</taxon>
        <taxon>Fungi</taxon>
        <taxon>Dikarya</taxon>
        <taxon>Basidiomycota</taxon>
        <taxon>Agaricomycotina</taxon>
        <taxon>Agaricomycetes</taxon>
        <taxon>Agaricomycetidae</taxon>
        <taxon>Agaricales</taxon>
        <taxon>Marasmiineae</taxon>
        <taxon>Omphalotaceae</taxon>
        <taxon>Collybiopsis</taxon>
        <taxon>Collybiopsis luxurians</taxon>
    </lineage>
</organism>
<dbReference type="Proteomes" id="UP000053593">
    <property type="component" value="Unassembled WGS sequence"/>
</dbReference>
<gene>
    <name evidence="1" type="ORF">GYMLUDRAFT_85069</name>
</gene>
<sequence length="584" mass="66966">MDRFSVPVPALSLQETVSSGEYSSSRSMFDGLGSLSGRALFNFGKLTLKGIEQLIISRRLAIIIVNFPHQDADSIAGLHSMYVDLLELSRIHMYPKSMRIRALQILMRQIASRSTAYLLHALSTLPVVEIQMLLSEILSWFDPIRVFRGERDEIEKAVIPAYRDHLSKWEDHLLAPIIDFMRDFASCAKLGWSTVLSSGCLDLLLHLYISDFQEPVTLNSGTRSFRKSSITATCNSFLTDALADEYGCRLIELHPLRGLWPLWPMLAFVDTTQGRCLQRRKTWRLVGKEAIQWRISSIYDTLVLEWPVAGLSSRVRTTLTAEPFLSDLITDLLEFSGSSELDEETCFRALRSMHKLWSRLNTFQFRTAMGVYIERTSKDHARETLIRLVHRLILLSNRAPESDSFFAPCHQNCLKDTCPRELDGVIHFIHRLVGASKTNELLRQWLIDGDFLRLLNVTTARLYLSGALSSEGASDVDPEDPTTRLNLPRTTKGTRYRVLVLSMAYELLHENPEGIASLNSFISDPCDQLSLAQIFIQNSKPLWEYELRFFERQLDDWVDLLWLNPSVFRAKERDHRSDVYSWIK</sequence>
<reference evidence="1 2" key="1">
    <citation type="submission" date="2014-04" db="EMBL/GenBank/DDBJ databases">
        <title>Evolutionary Origins and Diversification of the Mycorrhizal Mutualists.</title>
        <authorList>
            <consortium name="DOE Joint Genome Institute"/>
            <consortium name="Mycorrhizal Genomics Consortium"/>
            <person name="Kohler A."/>
            <person name="Kuo A."/>
            <person name="Nagy L.G."/>
            <person name="Floudas D."/>
            <person name="Copeland A."/>
            <person name="Barry K.W."/>
            <person name="Cichocki N."/>
            <person name="Veneault-Fourrey C."/>
            <person name="LaButti K."/>
            <person name="Lindquist E.A."/>
            <person name="Lipzen A."/>
            <person name="Lundell T."/>
            <person name="Morin E."/>
            <person name="Murat C."/>
            <person name="Riley R."/>
            <person name="Ohm R."/>
            <person name="Sun H."/>
            <person name="Tunlid A."/>
            <person name="Henrissat B."/>
            <person name="Grigoriev I.V."/>
            <person name="Hibbett D.S."/>
            <person name="Martin F."/>
        </authorList>
    </citation>
    <scope>NUCLEOTIDE SEQUENCE [LARGE SCALE GENOMIC DNA]</scope>
    <source>
        <strain evidence="1 2">FD-317 M1</strain>
    </source>
</reference>